<protein>
    <submittedName>
        <fullName evidence="2">Uncharacterized protein LOC117140476 isoform X2</fullName>
    </submittedName>
</protein>
<evidence type="ECO:0000313" key="1">
    <source>
        <dbReference type="Proteomes" id="UP000515162"/>
    </source>
</evidence>
<gene>
    <name evidence="2" type="primary">LOC117140476</name>
</gene>
<proteinExistence type="predicted"/>
<dbReference type="GeneID" id="117140476"/>
<dbReference type="RefSeq" id="XP_033159317.1">
    <property type="nucleotide sequence ID" value="XM_033303426.1"/>
</dbReference>
<evidence type="ECO:0000313" key="2">
    <source>
        <dbReference type="RefSeq" id="XP_033159317.1"/>
    </source>
</evidence>
<keyword evidence="1" id="KW-1185">Reference proteome</keyword>
<accession>A0A6P8JRX3</accession>
<dbReference type="CTD" id="3355111"/>
<name>A0A6P8JRX3_DROMA</name>
<dbReference type="Proteomes" id="UP000515162">
    <property type="component" value="Chromosome 3L"/>
</dbReference>
<sequence length="64" mass="7121">MESTKNKKYSRSFPDTDGDDIVISGMAGKFPNCRNISEYQYKLYNKMLGRGPVTSPLAAGLLMN</sequence>
<reference evidence="2" key="1">
    <citation type="submission" date="2025-08" db="UniProtKB">
        <authorList>
            <consortium name="RefSeq"/>
        </authorList>
    </citation>
    <scope>IDENTIFICATION</scope>
    <source>
        <strain evidence="2">Mau12</strain>
        <tissue evidence="2">Whole Body</tissue>
    </source>
</reference>
<dbReference type="AlphaFoldDB" id="A0A6P8JRX3"/>
<organism evidence="1 2">
    <name type="scientific">Drosophila mauritiana</name>
    <name type="common">Fruit fly</name>
    <dbReference type="NCBI Taxonomy" id="7226"/>
    <lineage>
        <taxon>Eukaryota</taxon>
        <taxon>Metazoa</taxon>
        <taxon>Ecdysozoa</taxon>
        <taxon>Arthropoda</taxon>
        <taxon>Hexapoda</taxon>
        <taxon>Insecta</taxon>
        <taxon>Pterygota</taxon>
        <taxon>Neoptera</taxon>
        <taxon>Endopterygota</taxon>
        <taxon>Diptera</taxon>
        <taxon>Brachycera</taxon>
        <taxon>Muscomorpha</taxon>
        <taxon>Ephydroidea</taxon>
        <taxon>Drosophilidae</taxon>
        <taxon>Drosophila</taxon>
        <taxon>Sophophora</taxon>
    </lineage>
</organism>